<organism evidence="2 3">
    <name type="scientific">Phanerochaete sordida</name>
    <dbReference type="NCBI Taxonomy" id="48140"/>
    <lineage>
        <taxon>Eukaryota</taxon>
        <taxon>Fungi</taxon>
        <taxon>Dikarya</taxon>
        <taxon>Basidiomycota</taxon>
        <taxon>Agaricomycotina</taxon>
        <taxon>Agaricomycetes</taxon>
        <taxon>Polyporales</taxon>
        <taxon>Phanerochaetaceae</taxon>
        <taxon>Phanerochaete</taxon>
    </lineage>
</organism>
<name>A0A9P3GMF7_9APHY</name>
<feature type="region of interest" description="Disordered" evidence="1">
    <location>
        <begin position="92"/>
        <end position="116"/>
    </location>
</feature>
<evidence type="ECO:0000256" key="1">
    <source>
        <dbReference type="SAM" id="MobiDB-lite"/>
    </source>
</evidence>
<dbReference type="Proteomes" id="UP000703269">
    <property type="component" value="Unassembled WGS sequence"/>
</dbReference>
<protein>
    <submittedName>
        <fullName evidence="2">Uncharacterized protein</fullName>
    </submittedName>
</protein>
<accession>A0A9P3GMF7</accession>
<proteinExistence type="predicted"/>
<comment type="caution">
    <text evidence="2">The sequence shown here is derived from an EMBL/GenBank/DDBJ whole genome shotgun (WGS) entry which is preliminary data.</text>
</comment>
<sequence>MTSSLPLIPDGILVAPPMLTGGNRRLVISTLFCWRKCYYGVVSVHSFTAIPRRRPQNEHSWTKPTPSVHGLLSQPMIPSVLDTAGVRRRPCALADRSTSARQQPECKIRDTSRWTH</sequence>
<keyword evidence="3" id="KW-1185">Reference proteome</keyword>
<feature type="compositionally biased region" description="Basic and acidic residues" evidence="1">
    <location>
        <begin position="104"/>
        <end position="116"/>
    </location>
</feature>
<evidence type="ECO:0000313" key="3">
    <source>
        <dbReference type="Proteomes" id="UP000703269"/>
    </source>
</evidence>
<dbReference type="EMBL" id="BPQB01000056">
    <property type="protein sequence ID" value="GJE96165.1"/>
    <property type="molecule type" value="Genomic_DNA"/>
</dbReference>
<reference evidence="2 3" key="1">
    <citation type="submission" date="2021-08" db="EMBL/GenBank/DDBJ databases">
        <title>Draft Genome Sequence of Phanerochaete sordida strain YK-624.</title>
        <authorList>
            <person name="Mori T."/>
            <person name="Dohra H."/>
            <person name="Suzuki T."/>
            <person name="Kawagishi H."/>
            <person name="Hirai H."/>
        </authorList>
    </citation>
    <scope>NUCLEOTIDE SEQUENCE [LARGE SCALE GENOMIC DNA]</scope>
    <source>
        <strain evidence="2 3">YK-624</strain>
    </source>
</reference>
<dbReference type="AlphaFoldDB" id="A0A9P3GMF7"/>
<feature type="region of interest" description="Disordered" evidence="1">
    <location>
        <begin position="53"/>
        <end position="73"/>
    </location>
</feature>
<gene>
    <name evidence="2" type="ORF">PsYK624_123580</name>
</gene>
<evidence type="ECO:0000313" key="2">
    <source>
        <dbReference type="EMBL" id="GJE96165.1"/>
    </source>
</evidence>